<protein>
    <submittedName>
        <fullName evidence="2">Uncharacterized protein</fullName>
    </submittedName>
</protein>
<evidence type="ECO:0000313" key="3">
    <source>
        <dbReference type="Proteomes" id="UP000193240"/>
    </source>
</evidence>
<accession>A0A1Y2LMV4</accession>
<evidence type="ECO:0000256" key="1">
    <source>
        <dbReference type="SAM" id="Phobius"/>
    </source>
</evidence>
<keyword evidence="1" id="KW-0812">Transmembrane</keyword>
<name>A0A1Y2LMV4_EPING</name>
<proteinExistence type="predicted"/>
<keyword evidence="1" id="KW-0472">Membrane</keyword>
<organism evidence="2 3">
    <name type="scientific">Epicoccum nigrum</name>
    <name type="common">Soil fungus</name>
    <name type="synonym">Epicoccum purpurascens</name>
    <dbReference type="NCBI Taxonomy" id="105696"/>
    <lineage>
        <taxon>Eukaryota</taxon>
        <taxon>Fungi</taxon>
        <taxon>Dikarya</taxon>
        <taxon>Ascomycota</taxon>
        <taxon>Pezizomycotina</taxon>
        <taxon>Dothideomycetes</taxon>
        <taxon>Pleosporomycetidae</taxon>
        <taxon>Pleosporales</taxon>
        <taxon>Pleosporineae</taxon>
        <taxon>Didymellaceae</taxon>
        <taxon>Epicoccum</taxon>
    </lineage>
</organism>
<dbReference type="STRING" id="105696.A0A1Y2LMV4"/>
<evidence type="ECO:0000313" key="2">
    <source>
        <dbReference type="EMBL" id="OSS45303.1"/>
    </source>
</evidence>
<feature type="transmembrane region" description="Helical" evidence="1">
    <location>
        <begin position="239"/>
        <end position="259"/>
    </location>
</feature>
<gene>
    <name evidence="2" type="ORF">B5807_10336</name>
</gene>
<dbReference type="EMBL" id="KZ107854">
    <property type="protein sequence ID" value="OSS45303.1"/>
    <property type="molecule type" value="Genomic_DNA"/>
</dbReference>
<reference evidence="2 3" key="1">
    <citation type="journal article" date="2017" name="Genome Announc.">
        <title>Genome sequence of the saprophytic ascomycete Epicoccum nigrum ICMP 19927 strain isolated from New Zealand.</title>
        <authorList>
            <person name="Fokin M."/>
            <person name="Fleetwood D."/>
            <person name="Weir B.S."/>
            <person name="Villas-Boas S.G."/>
        </authorList>
    </citation>
    <scope>NUCLEOTIDE SEQUENCE [LARGE SCALE GENOMIC DNA]</scope>
    <source>
        <strain evidence="2 3">ICMP 19927</strain>
    </source>
</reference>
<sequence>MSNHAHSKMVLSRAWRCAGHLSTIEGETGYIGHILAYSIRYLHPVQPLLLYKNNNNNNNTERFPLQQTHYSTSNQHIPATNTMLFQNLAIAAALTALTTAQEIEQSDIPQQCTQLCSQVVTIARDCDNRFNNDDNGETNCICTAPNASSLLPACEACVRQYDTDDDVDDRNDNDVRDVLNRCNFTAQSSFNAASASSVVAAASTASAATTGSVVVTVTSGTNVATSVIAAPTQANTQNAAPVVTAAAGLGLGAAVLAMGMF</sequence>
<dbReference type="OMA" id="NRCWPAC"/>
<dbReference type="InParanoid" id="A0A1Y2LMV4"/>
<dbReference type="AlphaFoldDB" id="A0A1Y2LMV4"/>
<keyword evidence="3" id="KW-1185">Reference proteome</keyword>
<keyword evidence="1" id="KW-1133">Transmembrane helix</keyword>
<dbReference type="Proteomes" id="UP000193240">
    <property type="component" value="Unassembled WGS sequence"/>
</dbReference>